<keyword evidence="6 9" id="KW-1133">Transmembrane helix</keyword>
<evidence type="ECO:0000313" key="11">
    <source>
        <dbReference type="Proteomes" id="UP000028981"/>
    </source>
</evidence>
<protein>
    <recommendedName>
        <fullName evidence="12">Cation:proton antiporter</fullName>
    </recommendedName>
</protein>
<comment type="subcellular location">
    <subcellularLocation>
        <location evidence="1 8">Cell membrane</location>
        <topology evidence="1 8">Multi-pass membrane protein</topology>
    </subcellularLocation>
</comment>
<evidence type="ECO:0000256" key="6">
    <source>
        <dbReference type="ARBA" id="ARBA00022989"/>
    </source>
</evidence>
<dbReference type="PIRSF" id="PIRSF028784">
    <property type="entry name" value="MrpF"/>
    <property type="match status" value="1"/>
</dbReference>
<name>A0A087LXN3_9HYPH</name>
<evidence type="ECO:0008006" key="12">
    <source>
        <dbReference type="Google" id="ProtNLM"/>
    </source>
</evidence>
<gene>
    <name evidence="10" type="ORF">JP75_21745</name>
</gene>
<dbReference type="Pfam" id="PF04066">
    <property type="entry name" value="MrpF_PhaF"/>
    <property type="match status" value="1"/>
</dbReference>
<evidence type="ECO:0000256" key="9">
    <source>
        <dbReference type="SAM" id="Phobius"/>
    </source>
</evidence>
<dbReference type="AlphaFoldDB" id="A0A087LXN3"/>
<keyword evidence="7 8" id="KW-0472">Membrane</keyword>
<comment type="caution">
    <text evidence="10">The sequence shown here is derived from an EMBL/GenBank/DDBJ whole genome shotgun (WGS) entry which is preliminary data.</text>
</comment>
<keyword evidence="8" id="KW-0050">Antiport</keyword>
<keyword evidence="8" id="KW-0406">Ion transport</keyword>
<dbReference type="STRING" id="46914.JP75_21745"/>
<evidence type="ECO:0000256" key="2">
    <source>
        <dbReference type="ARBA" id="ARBA00009212"/>
    </source>
</evidence>
<accession>A0A087LXN3</accession>
<dbReference type="NCBIfam" id="NF009245">
    <property type="entry name" value="PRK12599.1-4"/>
    <property type="match status" value="1"/>
</dbReference>
<feature type="transmembrane region" description="Helical" evidence="9">
    <location>
        <begin position="38"/>
        <end position="58"/>
    </location>
</feature>
<reference evidence="10 11" key="1">
    <citation type="submission" date="2014-08" db="EMBL/GenBank/DDBJ databases">
        <authorList>
            <person name="Hassan Y.I."/>
            <person name="Lepp D."/>
            <person name="Zhou T."/>
        </authorList>
    </citation>
    <scope>NUCLEOTIDE SEQUENCE [LARGE SCALE GENOMIC DNA]</scope>
    <source>
        <strain evidence="10 11">IFO13584</strain>
    </source>
</reference>
<keyword evidence="5 9" id="KW-0812">Transmembrane</keyword>
<evidence type="ECO:0000256" key="1">
    <source>
        <dbReference type="ARBA" id="ARBA00004651"/>
    </source>
</evidence>
<evidence type="ECO:0000256" key="4">
    <source>
        <dbReference type="ARBA" id="ARBA00022475"/>
    </source>
</evidence>
<dbReference type="GO" id="GO:0005886">
    <property type="term" value="C:plasma membrane"/>
    <property type="evidence" value="ECO:0007669"/>
    <property type="project" value="UniProtKB-SubCell"/>
</dbReference>
<organism evidence="10 11">
    <name type="scientific">Devosia riboflavina</name>
    <dbReference type="NCBI Taxonomy" id="46914"/>
    <lineage>
        <taxon>Bacteria</taxon>
        <taxon>Pseudomonadati</taxon>
        <taxon>Pseudomonadota</taxon>
        <taxon>Alphaproteobacteria</taxon>
        <taxon>Hyphomicrobiales</taxon>
        <taxon>Devosiaceae</taxon>
        <taxon>Devosia</taxon>
    </lineage>
</organism>
<dbReference type="GO" id="GO:0015385">
    <property type="term" value="F:sodium:proton antiporter activity"/>
    <property type="evidence" value="ECO:0007669"/>
    <property type="project" value="TreeGrafter"/>
</dbReference>
<evidence type="ECO:0000256" key="5">
    <source>
        <dbReference type="ARBA" id="ARBA00022692"/>
    </source>
</evidence>
<feature type="transmembrane region" description="Helical" evidence="9">
    <location>
        <begin position="64"/>
        <end position="88"/>
    </location>
</feature>
<dbReference type="RefSeq" id="WP_035086630.1">
    <property type="nucleotide sequence ID" value="NZ_JQGC01000027.1"/>
</dbReference>
<comment type="similarity">
    <text evidence="2 8">Belongs to the CPA3 antiporters (TC 2.A.63) subunit F family.</text>
</comment>
<dbReference type="PANTHER" id="PTHR34702:SF1">
    <property type="entry name" value="NA(+)_H(+) ANTIPORTER SUBUNIT F"/>
    <property type="match status" value="1"/>
</dbReference>
<evidence type="ECO:0000256" key="8">
    <source>
        <dbReference type="PIRNR" id="PIRNR028784"/>
    </source>
</evidence>
<dbReference type="InterPro" id="IPR007208">
    <property type="entry name" value="MrpF/PhaF-like"/>
</dbReference>
<evidence type="ECO:0000256" key="7">
    <source>
        <dbReference type="ARBA" id="ARBA00023136"/>
    </source>
</evidence>
<evidence type="ECO:0000256" key="3">
    <source>
        <dbReference type="ARBA" id="ARBA00022448"/>
    </source>
</evidence>
<keyword evidence="3 8" id="KW-0813">Transport</keyword>
<dbReference type="PANTHER" id="PTHR34702">
    <property type="entry name" value="NA(+)/H(+) ANTIPORTER SUBUNIT F1"/>
    <property type="match status" value="1"/>
</dbReference>
<keyword evidence="11" id="KW-1185">Reference proteome</keyword>
<feature type="transmembrane region" description="Helical" evidence="9">
    <location>
        <begin position="12"/>
        <end position="31"/>
    </location>
</feature>
<evidence type="ECO:0000313" key="10">
    <source>
        <dbReference type="EMBL" id="KFL29386.1"/>
    </source>
</evidence>
<proteinExistence type="inferred from homology"/>
<dbReference type="EMBL" id="JQGC01000027">
    <property type="protein sequence ID" value="KFL29386.1"/>
    <property type="molecule type" value="Genomic_DNA"/>
</dbReference>
<dbReference type="OrthoDB" id="9800226at2"/>
<keyword evidence="4 8" id="KW-1003">Cell membrane</keyword>
<dbReference type="Proteomes" id="UP000028981">
    <property type="component" value="Unassembled WGS sequence"/>
</dbReference>
<sequence length="103" mass="10809">MTVAAFVDLSSLIALILLGLALLVSIVRIVIGPTLPDRVLALDLMTVVAMGFIGAVAVRTGRMLYLDIAIALALLGFLATVALARYILRRGLKTDAAAMEAQS</sequence>